<keyword evidence="2" id="KW-1185">Reference proteome</keyword>
<organism evidence="1 2">
    <name type="scientific">Nonomuraea diastatica</name>
    <dbReference type="NCBI Taxonomy" id="1848329"/>
    <lineage>
        <taxon>Bacteria</taxon>
        <taxon>Bacillati</taxon>
        <taxon>Actinomycetota</taxon>
        <taxon>Actinomycetes</taxon>
        <taxon>Streptosporangiales</taxon>
        <taxon>Streptosporangiaceae</taxon>
        <taxon>Nonomuraea</taxon>
    </lineage>
</organism>
<dbReference type="RefSeq" id="WP_132514812.1">
    <property type="nucleotide sequence ID" value="NZ_SMKP01000113.1"/>
</dbReference>
<evidence type="ECO:0000313" key="1">
    <source>
        <dbReference type="EMBL" id="TDD16053.1"/>
    </source>
</evidence>
<dbReference type="Proteomes" id="UP000294543">
    <property type="component" value="Unassembled WGS sequence"/>
</dbReference>
<protein>
    <submittedName>
        <fullName evidence="1">Uncharacterized protein</fullName>
    </submittedName>
</protein>
<dbReference type="OrthoDB" id="9986349at2"/>
<gene>
    <name evidence="1" type="ORF">E1294_32595</name>
</gene>
<dbReference type="EMBL" id="SMKP01000113">
    <property type="protein sequence ID" value="TDD16053.1"/>
    <property type="molecule type" value="Genomic_DNA"/>
</dbReference>
<dbReference type="AlphaFoldDB" id="A0A4R4WI66"/>
<accession>A0A4R4WI66</accession>
<proteinExistence type="predicted"/>
<comment type="caution">
    <text evidence="1">The sequence shown here is derived from an EMBL/GenBank/DDBJ whole genome shotgun (WGS) entry which is preliminary data.</text>
</comment>
<evidence type="ECO:0000313" key="2">
    <source>
        <dbReference type="Proteomes" id="UP000294543"/>
    </source>
</evidence>
<name>A0A4R4WI66_9ACTN</name>
<reference evidence="1 2" key="1">
    <citation type="submission" date="2019-03" db="EMBL/GenBank/DDBJ databases">
        <title>Draft genome sequences of novel Actinobacteria.</title>
        <authorList>
            <person name="Sahin N."/>
            <person name="Ay H."/>
            <person name="Saygin H."/>
        </authorList>
    </citation>
    <scope>NUCLEOTIDE SEQUENCE [LARGE SCALE GENOMIC DNA]</scope>
    <source>
        <strain evidence="1 2">KC712</strain>
    </source>
</reference>
<sequence length="133" mass="15317">MLMKYYSHERDWKHATLKDVALQLLNPVRAIHLAAAWMKHLKENIVIKDPNTGVTRNINDREAAYAYCGCSGVVFRNKDGSVNYPVPKYDNYRFWVQGSYKHLGSADASSAIQRRNDLEAMLVENRGEAWLFL</sequence>